<name>A0A948RS91_UNCEI</name>
<keyword evidence="1 6" id="KW-0819">tRNA processing</keyword>
<gene>
    <name evidence="6" type="primary">tadA</name>
    <name evidence="8" type="ORF">KJ970_01950</name>
</gene>
<feature type="binding site" evidence="6">
    <location>
        <position position="92"/>
    </location>
    <ligand>
        <name>Zn(2+)</name>
        <dbReference type="ChEBI" id="CHEBI:29105"/>
        <note>catalytic</note>
    </ligand>
</feature>
<comment type="caution">
    <text evidence="8">The sequence shown here is derived from an EMBL/GenBank/DDBJ whole genome shotgun (WGS) entry which is preliminary data.</text>
</comment>
<feature type="active site" description="Proton donor" evidence="6">
    <location>
        <position position="61"/>
    </location>
</feature>
<dbReference type="PROSITE" id="PS51747">
    <property type="entry name" value="CYT_DCMP_DEAMINASES_2"/>
    <property type="match status" value="1"/>
</dbReference>
<dbReference type="PANTHER" id="PTHR11079">
    <property type="entry name" value="CYTOSINE DEAMINASE FAMILY MEMBER"/>
    <property type="match status" value="1"/>
</dbReference>
<sequence>MPNLPEADEIKRWMKLAIDEARIALGEKEVPVGSVVVSDGRIIGRGHNRVEALKDPTAHAEMLALTAACQTVGDWRLNGAWLYTTLEPCPMCLGAAGLARVDGIIYGAPEPRFGACGSRADLTKIEGLTQGIQIHGGVEVEASQSLVQEFFQMLRRDARVVESGGLENR</sequence>
<organism evidence="8 9">
    <name type="scientific">Eiseniibacteriota bacterium</name>
    <dbReference type="NCBI Taxonomy" id="2212470"/>
    <lineage>
        <taxon>Bacteria</taxon>
        <taxon>Candidatus Eiseniibacteriota</taxon>
    </lineage>
</organism>
<protein>
    <recommendedName>
        <fullName evidence="6">tRNA-specific adenosine deaminase</fullName>
        <ecNumber evidence="6">3.5.4.33</ecNumber>
    </recommendedName>
</protein>
<feature type="domain" description="CMP/dCMP-type deaminase" evidence="7">
    <location>
        <begin position="8"/>
        <end position="118"/>
    </location>
</feature>
<dbReference type="GO" id="GO:0002100">
    <property type="term" value="P:tRNA wobble adenosine to inosine editing"/>
    <property type="evidence" value="ECO:0007669"/>
    <property type="project" value="UniProtKB-UniRule"/>
</dbReference>
<evidence type="ECO:0000256" key="2">
    <source>
        <dbReference type="ARBA" id="ARBA00022723"/>
    </source>
</evidence>
<reference evidence="8" key="1">
    <citation type="submission" date="2021-05" db="EMBL/GenBank/DDBJ databases">
        <title>Energy efficiency and biological interactions define the core microbiome of deep oligotrophic groundwater.</title>
        <authorList>
            <person name="Mehrshad M."/>
            <person name="Lopez-Fernandez M."/>
            <person name="Bell E."/>
            <person name="Bernier-Latmani R."/>
            <person name="Bertilsson S."/>
            <person name="Dopson M."/>
        </authorList>
    </citation>
    <scope>NUCLEOTIDE SEQUENCE</scope>
    <source>
        <strain evidence="8">Modern_marine.mb.64</strain>
    </source>
</reference>
<keyword evidence="4 6" id="KW-0862">Zinc</keyword>
<dbReference type="GO" id="GO:0008270">
    <property type="term" value="F:zinc ion binding"/>
    <property type="evidence" value="ECO:0007669"/>
    <property type="project" value="UniProtKB-UniRule"/>
</dbReference>
<comment type="function">
    <text evidence="6">Catalyzes the deamination of adenosine to inosine at the wobble position 34 of tRNA(Arg2).</text>
</comment>
<feature type="binding site" evidence="6">
    <location>
        <position position="59"/>
    </location>
    <ligand>
        <name>Zn(2+)</name>
        <dbReference type="ChEBI" id="CHEBI:29105"/>
        <note>catalytic</note>
    </ligand>
</feature>
<comment type="similarity">
    <text evidence="6">Belongs to the cytidine and deoxycytidylate deaminase family.</text>
</comment>
<dbReference type="InterPro" id="IPR028883">
    <property type="entry name" value="tRNA_aden_deaminase"/>
</dbReference>
<evidence type="ECO:0000256" key="1">
    <source>
        <dbReference type="ARBA" id="ARBA00022694"/>
    </source>
</evidence>
<evidence type="ECO:0000313" key="8">
    <source>
        <dbReference type="EMBL" id="MBU2689661.1"/>
    </source>
</evidence>
<dbReference type="Gene3D" id="3.40.140.10">
    <property type="entry name" value="Cytidine Deaminase, domain 2"/>
    <property type="match status" value="1"/>
</dbReference>
<comment type="subunit">
    <text evidence="6">Homodimer.</text>
</comment>
<dbReference type="AlphaFoldDB" id="A0A948RS91"/>
<dbReference type="HAMAP" id="MF_00972">
    <property type="entry name" value="tRNA_aden_deaminase"/>
    <property type="match status" value="1"/>
</dbReference>
<accession>A0A948RS91</accession>
<dbReference type="CDD" id="cd01285">
    <property type="entry name" value="nucleoside_deaminase"/>
    <property type="match status" value="1"/>
</dbReference>
<evidence type="ECO:0000259" key="7">
    <source>
        <dbReference type="PROSITE" id="PS51747"/>
    </source>
</evidence>
<keyword evidence="3 6" id="KW-0378">Hydrolase</keyword>
<dbReference type="InterPro" id="IPR002125">
    <property type="entry name" value="CMP_dCMP_dom"/>
</dbReference>
<evidence type="ECO:0000256" key="3">
    <source>
        <dbReference type="ARBA" id="ARBA00022801"/>
    </source>
</evidence>
<dbReference type="PANTHER" id="PTHR11079:SF179">
    <property type="entry name" value="TRNA(ADENINE(34)) DEAMINASE, CHLOROPLASTIC"/>
    <property type="match status" value="1"/>
</dbReference>
<dbReference type="GO" id="GO:0052717">
    <property type="term" value="F:tRNA-specific adenosine-34 deaminase activity"/>
    <property type="evidence" value="ECO:0007669"/>
    <property type="project" value="UniProtKB-UniRule"/>
</dbReference>
<keyword evidence="2 6" id="KW-0479">Metal-binding</keyword>
<dbReference type="Pfam" id="PF00383">
    <property type="entry name" value="dCMP_cyt_deam_1"/>
    <property type="match status" value="1"/>
</dbReference>
<comment type="catalytic activity">
    <reaction evidence="5 6">
        <text>adenosine(34) in tRNA + H2O + H(+) = inosine(34) in tRNA + NH4(+)</text>
        <dbReference type="Rhea" id="RHEA:43168"/>
        <dbReference type="Rhea" id="RHEA-COMP:10373"/>
        <dbReference type="Rhea" id="RHEA-COMP:10374"/>
        <dbReference type="ChEBI" id="CHEBI:15377"/>
        <dbReference type="ChEBI" id="CHEBI:15378"/>
        <dbReference type="ChEBI" id="CHEBI:28938"/>
        <dbReference type="ChEBI" id="CHEBI:74411"/>
        <dbReference type="ChEBI" id="CHEBI:82852"/>
        <dbReference type="EC" id="3.5.4.33"/>
    </reaction>
</comment>
<evidence type="ECO:0000256" key="6">
    <source>
        <dbReference type="HAMAP-Rule" id="MF_00972"/>
    </source>
</evidence>
<feature type="binding site" evidence="6">
    <location>
        <position position="89"/>
    </location>
    <ligand>
        <name>Zn(2+)</name>
        <dbReference type="ChEBI" id="CHEBI:29105"/>
        <note>catalytic</note>
    </ligand>
</feature>
<dbReference type="SUPFAM" id="SSF53927">
    <property type="entry name" value="Cytidine deaminase-like"/>
    <property type="match status" value="1"/>
</dbReference>
<dbReference type="EMBL" id="JAHJDP010000012">
    <property type="protein sequence ID" value="MBU2689661.1"/>
    <property type="molecule type" value="Genomic_DNA"/>
</dbReference>
<evidence type="ECO:0000313" key="9">
    <source>
        <dbReference type="Proteomes" id="UP000777784"/>
    </source>
</evidence>
<comment type="cofactor">
    <cofactor evidence="6">
        <name>Zn(2+)</name>
        <dbReference type="ChEBI" id="CHEBI:29105"/>
    </cofactor>
    <text evidence="6">Binds 1 zinc ion per subunit.</text>
</comment>
<evidence type="ECO:0000256" key="5">
    <source>
        <dbReference type="ARBA" id="ARBA00048045"/>
    </source>
</evidence>
<evidence type="ECO:0000256" key="4">
    <source>
        <dbReference type="ARBA" id="ARBA00022833"/>
    </source>
</evidence>
<dbReference type="EC" id="3.5.4.33" evidence="6"/>
<dbReference type="InterPro" id="IPR016193">
    <property type="entry name" value="Cytidine_deaminase-like"/>
</dbReference>
<proteinExistence type="inferred from homology"/>
<dbReference type="Proteomes" id="UP000777784">
    <property type="component" value="Unassembled WGS sequence"/>
</dbReference>